<dbReference type="EMBL" id="ANOH01000059">
    <property type="protein sequence ID" value="EMI57879.1"/>
    <property type="molecule type" value="Genomic_DNA"/>
</dbReference>
<evidence type="ECO:0000313" key="3">
    <source>
        <dbReference type="Proteomes" id="UP000011885"/>
    </source>
</evidence>
<dbReference type="Proteomes" id="UP000011885">
    <property type="component" value="Unassembled WGS sequence"/>
</dbReference>
<reference evidence="2 3" key="1">
    <citation type="journal article" date="2013" name="Mar. Genomics">
        <title>Expression of sulfatases in Rhodopirellula baltica and the diversity of sulfatases in the genus Rhodopirellula.</title>
        <authorList>
            <person name="Wegner C.E."/>
            <person name="Richter-Heitmann T."/>
            <person name="Klindworth A."/>
            <person name="Klockow C."/>
            <person name="Richter M."/>
            <person name="Achstetter T."/>
            <person name="Glockner F.O."/>
            <person name="Harder J."/>
        </authorList>
    </citation>
    <scope>NUCLEOTIDE SEQUENCE [LARGE SCALE GENOMIC DNA]</scope>
    <source>
        <strain evidence="2 3">SM41</strain>
    </source>
</reference>
<evidence type="ECO:0000256" key="1">
    <source>
        <dbReference type="SAM" id="SignalP"/>
    </source>
</evidence>
<name>M5U9B9_9BACT</name>
<organism evidence="2 3">
    <name type="scientific">Rhodopirellula sallentina SM41</name>
    <dbReference type="NCBI Taxonomy" id="1263870"/>
    <lineage>
        <taxon>Bacteria</taxon>
        <taxon>Pseudomonadati</taxon>
        <taxon>Planctomycetota</taxon>
        <taxon>Planctomycetia</taxon>
        <taxon>Pirellulales</taxon>
        <taxon>Pirellulaceae</taxon>
        <taxon>Rhodopirellula</taxon>
    </lineage>
</organism>
<evidence type="ECO:0000313" key="2">
    <source>
        <dbReference type="EMBL" id="EMI57879.1"/>
    </source>
</evidence>
<feature type="signal peptide" evidence="1">
    <location>
        <begin position="1"/>
        <end position="25"/>
    </location>
</feature>
<sequence length="274" mass="31419">MFIREFWKLLIVASLFVIPVQCVHAQQDEATDQAEAQLAEVVEAQLEEVEAVEFLGIPKLKMKGAPPKFVKPLVNAELSFVKRVCSPSSDQMKEIVHAAKAAYMECSDLVADGPMNAQGRANKGWILRGPNNEQLKENPYLRVRRDAHTYLKPILSPAQYQSYIEEAAERDRFERETAIGLAIGMLDDRIGLTQTQYDELTKVLLKEWKEIDLQWIFHYTNNNEYMPPIPKPSLNKVLTKKQQKMLESIQNIRIMFGWNNGFGANIALKEEWLK</sequence>
<accession>M5U9B9</accession>
<dbReference type="PATRIC" id="fig|1263870.3.peg.759"/>
<dbReference type="RefSeq" id="WP_008674388.1">
    <property type="nucleotide sequence ID" value="NZ_ANOH01000059.1"/>
</dbReference>
<feature type="chain" id="PRO_5004073023" evidence="1">
    <location>
        <begin position="26"/>
        <end position="274"/>
    </location>
</feature>
<comment type="caution">
    <text evidence="2">The sequence shown here is derived from an EMBL/GenBank/DDBJ whole genome shotgun (WGS) entry which is preliminary data.</text>
</comment>
<gene>
    <name evidence="2" type="ORF">RSSM_00693</name>
</gene>
<proteinExistence type="predicted"/>
<keyword evidence="3" id="KW-1185">Reference proteome</keyword>
<protein>
    <submittedName>
        <fullName evidence="2">Signal peptide protein</fullName>
    </submittedName>
</protein>
<dbReference type="AlphaFoldDB" id="M5U9B9"/>
<keyword evidence="1" id="KW-0732">Signal</keyword>